<dbReference type="Gene3D" id="3.30.1230.10">
    <property type="entry name" value="YlxR-like"/>
    <property type="match status" value="1"/>
</dbReference>
<evidence type="ECO:0000313" key="4">
    <source>
        <dbReference type="Proteomes" id="UP000007014"/>
    </source>
</evidence>
<dbReference type="InterPro" id="IPR035931">
    <property type="entry name" value="YlxR-like_sf"/>
</dbReference>
<proteinExistence type="predicted"/>
<evidence type="ECO:0000259" key="2">
    <source>
        <dbReference type="Pfam" id="PF04296"/>
    </source>
</evidence>
<keyword evidence="4" id="KW-1185">Reference proteome</keyword>
<protein>
    <recommendedName>
        <fullName evidence="2">YlxR domain-containing protein</fullName>
    </recommendedName>
</protein>
<dbReference type="PANTHER" id="PTHR34215">
    <property type="entry name" value="BLL0784 PROTEIN"/>
    <property type="match status" value="1"/>
</dbReference>
<feature type="region of interest" description="Disordered" evidence="1">
    <location>
        <begin position="121"/>
        <end position="143"/>
    </location>
</feature>
<dbReference type="Pfam" id="PF04296">
    <property type="entry name" value="YlxR"/>
    <property type="match status" value="1"/>
</dbReference>
<dbReference type="AlphaFoldDB" id="M1V6F3"/>
<dbReference type="KEGG" id="cme:CYME_CMQ259C"/>
<dbReference type="InterPro" id="IPR007393">
    <property type="entry name" value="YlxR_dom"/>
</dbReference>
<dbReference type="GeneID" id="16996195"/>
<reference evidence="3 4" key="1">
    <citation type="journal article" date="2004" name="Nature">
        <title>Genome sequence of the ultrasmall unicellular red alga Cyanidioschyzon merolae 10D.</title>
        <authorList>
            <person name="Matsuzaki M."/>
            <person name="Misumi O."/>
            <person name="Shin-i T."/>
            <person name="Maruyama S."/>
            <person name="Takahara M."/>
            <person name="Miyagishima S."/>
            <person name="Mori T."/>
            <person name="Nishida K."/>
            <person name="Yagisawa F."/>
            <person name="Nishida K."/>
            <person name="Yoshida Y."/>
            <person name="Nishimura Y."/>
            <person name="Nakao S."/>
            <person name="Kobayashi T."/>
            <person name="Momoyama Y."/>
            <person name="Higashiyama T."/>
            <person name="Minoda A."/>
            <person name="Sano M."/>
            <person name="Nomoto H."/>
            <person name="Oishi K."/>
            <person name="Hayashi H."/>
            <person name="Ohta F."/>
            <person name="Nishizaka S."/>
            <person name="Haga S."/>
            <person name="Miura S."/>
            <person name="Morishita T."/>
            <person name="Kabeya Y."/>
            <person name="Terasawa K."/>
            <person name="Suzuki Y."/>
            <person name="Ishii Y."/>
            <person name="Asakawa S."/>
            <person name="Takano H."/>
            <person name="Ohta N."/>
            <person name="Kuroiwa H."/>
            <person name="Tanaka K."/>
            <person name="Shimizu N."/>
            <person name="Sugano S."/>
            <person name="Sato N."/>
            <person name="Nozaki H."/>
            <person name="Ogasawara N."/>
            <person name="Kohara Y."/>
            <person name="Kuroiwa T."/>
        </authorList>
    </citation>
    <scope>NUCLEOTIDE SEQUENCE [LARGE SCALE GENOMIC DNA]</scope>
    <source>
        <strain evidence="3 4">10D</strain>
    </source>
</reference>
<reference evidence="3 4" key="2">
    <citation type="journal article" date="2007" name="BMC Biol.">
        <title>A 100%-complete sequence reveals unusually simple genomic features in the hot-spring red alga Cyanidioschyzon merolae.</title>
        <authorList>
            <person name="Nozaki H."/>
            <person name="Takano H."/>
            <person name="Misumi O."/>
            <person name="Terasawa K."/>
            <person name="Matsuzaki M."/>
            <person name="Maruyama S."/>
            <person name="Nishida K."/>
            <person name="Yagisawa F."/>
            <person name="Yoshida Y."/>
            <person name="Fujiwara T."/>
            <person name="Takio S."/>
            <person name="Tamura K."/>
            <person name="Chung S.J."/>
            <person name="Nakamura S."/>
            <person name="Kuroiwa H."/>
            <person name="Tanaka K."/>
            <person name="Sato N."/>
            <person name="Kuroiwa T."/>
        </authorList>
    </citation>
    <scope>NUCLEOTIDE SEQUENCE [LARGE SCALE GENOMIC DNA]</scope>
    <source>
        <strain evidence="3 4">10D</strain>
    </source>
</reference>
<feature type="compositionally biased region" description="Low complexity" evidence="1">
    <location>
        <begin position="124"/>
        <end position="135"/>
    </location>
</feature>
<evidence type="ECO:0000256" key="1">
    <source>
        <dbReference type="SAM" id="MobiDB-lite"/>
    </source>
</evidence>
<evidence type="ECO:0000313" key="3">
    <source>
        <dbReference type="EMBL" id="BAM82145.1"/>
    </source>
</evidence>
<feature type="domain" description="YlxR" evidence="2">
    <location>
        <begin position="34"/>
        <end position="116"/>
    </location>
</feature>
<dbReference type="PANTHER" id="PTHR34215:SF1">
    <property type="entry name" value="YLXR DOMAIN-CONTAINING PROTEIN"/>
    <property type="match status" value="1"/>
</dbReference>
<dbReference type="EMBL" id="AP006499">
    <property type="protein sequence ID" value="BAM82145.1"/>
    <property type="molecule type" value="Genomic_DNA"/>
</dbReference>
<name>M1V6F3_CYAM1</name>
<dbReference type="Gramene" id="CMQ259CT">
    <property type="protein sequence ID" value="CMQ259CT"/>
    <property type="gene ID" value="CMQ259C"/>
</dbReference>
<organism evidence="3 4">
    <name type="scientific">Cyanidioschyzon merolae (strain NIES-3377 / 10D)</name>
    <name type="common">Unicellular red alga</name>
    <dbReference type="NCBI Taxonomy" id="280699"/>
    <lineage>
        <taxon>Eukaryota</taxon>
        <taxon>Rhodophyta</taxon>
        <taxon>Bangiophyceae</taxon>
        <taxon>Cyanidiales</taxon>
        <taxon>Cyanidiaceae</taxon>
        <taxon>Cyanidioschyzon</taxon>
    </lineage>
</organism>
<dbReference type="SUPFAM" id="SSF64376">
    <property type="entry name" value="YlxR-like"/>
    <property type="match status" value="1"/>
</dbReference>
<dbReference type="InterPro" id="IPR037465">
    <property type="entry name" value="YlxR"/>
</dbReference>
<sequence>MLAQSAFITVFAQSGTPGDVNNTESKRGKQPHQRVCVACRRSRPKPAFIRVCRAADGTGIRVFAEALENEASRRVHGRSAYICRDSLECFSYVRNRKRLGGALRTKVPSEVYQACERLLKAPGRTSSPSPVRSTTKQAEDSET</sequence>
<dbReference type="RefSeq" id="XP_005538181.1">
    <property type="nucleotide sequence ID" value="XM_005538124.1"/>
</dbReference>
<gene>
    <name evidence="3" type="ORF">CYME_CMQ259C</name>
</gene>
<accession>M1V6F3</accession>
<dbReference type="HOGENOM" id="CLU_1808952_0_0_1"/>
<dbReference type="Proteomes" id="UP000007014">
    <property type="component" value="Chromosome 17"/>
</dbReference>